<sequence length="97" mass="11741">MANKFYDGFILTFWKMWNIYISELNNETKIWPFNGSHNKYRSRWIDKYLYLGDKREIEDQNRPIPVAGLGSKFIKLLNLKPQYFGCRTQSDHWVQCD</sequence>
<dbReference type="AlphaFoldDB" id="A0A922CUN9"/>
<comment type="caution">
    <text evidence="1">The sequence shown here is derived from an EMBL/GenBank/DDBJ whole genome shotgun (WGS) entry which is preliminary data.</text>
</comment>
<evidence type="ECO:0000313" key="1">
    <source>
        <dbReference type="EMBL" id="KAG6458628.1"/>
    </source>
</evidence>
<reference evidence="1" key="2">
    <citation type="submission" date="2020-12" db="EMBL/GenBank/DDBJ databases">
        <authorList>
            <person name="Kanost M."/>
        </authorList>
    </citation>
    <scope>NUCLEOTIDE SEQUENCE</scope>
</reference>
<proteinExistence type="predicted"/>
<evidence type="ECO:0000313" key="2">
    <source>
        <dbReference type="Proteomes" id="UP000791440"/>
    </source>
</evidence>
<protein>
    <submittedName>
        <fullName evidence="1">Uncharacterized protein</fullName>
    </submittedName>
</protein>
<organism evidence="1 2">
    <name type="scientific">Manduca sexta</name>
    <name type="common">Tobacco hawkmoth</name>
    <name type="synonym">Tobacco hornworm</name>
    <dbReference type="NCBI Taxonomy" id="7130"/>
    <lineage>
        <taxon>Eukaryota</taxon>
        <taxon>Metazoa</taxon>
        <taxon>Ecdysozoa</taxon>
        <taxon>Arthropoda</taxon>
        <taxon>Hexapoda</taxon>
        <taxon>Insecta</taxon>
        <taxon>Pterygota</taxon>
        <taxon>Neoptera</taxon>
        <taxon>Endopterygota</taxon>
        <taxon>Lepidoptera</taxon>
        <taxon>Glossata</taxon>
        <taxon>Ditrysia</taxon>
        <taxon>Bombycoidea</taxon>
        <taxon>Sphingidae</taxon>
        <taxon>Sphinginae</taxon>
        <taxon>Sphingini</taxon>
        <taxon>Manduca</taxon>
    </lineage>
</organism>
<accession>A0A922CUN9</accession>
<dbReference type="EMBL" id="JH668590">
    <property type="protein sequence ID" value="KAG6458628.1"/>
    <property type="molecule type" value="Genomic_DNA"/>
</dbReference>
<reference evidence="1" key="1">
    <citation type="journal article" date="2016" name="Insect Biochem. Mol. Biol.">
        <title>Multifaceted biological insights from a draft genome sequence of the tobacco hornworm moth, Manduca sexta.</title>
        <authorList>
            <person name="Kanost M.R."/>
            <person name="Arrese E.L."/>
            <person name="Cao X."/>
            <person name="Chen Y.R."/>
            <person name="Chellapilla S."/>
            <person name="Goldsmith M.R."/>
            <person name="Grosse-Wilde E."/>
            <person name="Heckel D.G."/>
            <person name="Herndon N."/>
            <person name="Jiang H."/>
            <person name="Papanicolaou A."/>
            <person name="Qu J."/>
            <person name="Soulages J.L."/>
            <person name="Vogel H."/>
            <person name="Walters J."/>
            <person name="Waterhouse R.M."/>
            <person name="Ahn S.J."/>
            <person name="Almeida F.C."/>
            <person name="An C."/>
            <person name="Aqrawi P."/>
            <person name="Bretschneider A."/>
            <person name="Bryant W.B."/>
            <person name="Bucks S."/>
            <person name="Chao H."/>
            <person name="Chevignon G."/>
            <person name="Christen J.M."/>
            <person name="Clarke D.F."/>
            <person name="Dittmer N.T."/>
            <person name="Ferguson L.C.F."/>
            <person name="Garavelou S."/>
            <person name="Gordon K.H.J."/>
            <person name="Gunaratna R.T."/>
            <person name="Han Y."/>
            <person name="Hauser F."/>
            <person name="He Y."/>
            <person name="Heidel-Fischer H."/>
            <person name="Hirsh A."/>
            <person name="Hu Y."/>
            <person name="Jiang H."/>
            <person name="Kalra D."/>
            <person name="Klinner C."/>
            <person name="Konig C."/>
            <person name="Kovar C."/>
            <person name="Kroll A.R."/>
            <person name="Kuwar S.S."/>
            <person name="Lee S.L."/>
            <person name="Lehman R."/>
            <person name="Li K."/>
            <person name="Li Z."/>
            <person name="Liang H."/>
            <person name="Lovelace S."/>
            <person name="Lu Z."/>
            <person name="Mansfield J.H."/>
            <person name="McCulloch K.J."/>
            <person name="Mathew T."/>
            <person name="Morton B."/>
            <person name="Muzny D.M."/>
            <person name="Neunemann D."/>
            <person name="Ongeri F."/>
            <person name="Pauchet Y."/>
            <person name="Pu L.L."/>
            <person name="Pyrousis I."/>
            <person name="Rao X.J."/>
            <person name="Redding A."/>
            <person name="Roesel C."/>
            <person name="Sanchez-Gracia A."/>
            <person name="Schaack S."/>
            <person name="Shukla A."/>
            <person name="Tetreau G."/>
            <person name="Wang Y."/>
            <person name="Xiong G.H."/>
            <person name="Traut W."/>
            <person name="Walsh T.K."/>
            <person name="Worley K.C."/>
            <person name="Wu D."/>
            <person name="Wu W."/>
            <person name="Wu Y.Q."/>
            <person name="Zhang X."/>
            <person name="Zou Z."/>
            <person name="Zucker H."/>
            <person name="Briscoe A.D."/>
            <person name="Burmester T."/>
            <person name="Clem R.J."/>
            <person name="Feyereisen R."/>
            <person name="Grimmelikhuijzen C.J.P."/>
            <person name="Hamodrakas S.J."/>
            <person name="Hansson B.S."/>
            <person name="Huguet E."/>
            <person name="Jermiin L.S."/>
            <person name="Lan Q."/>
            <person name="Lehman H.K."/>
            <person name="Lorenzen M."/>
            <person name="Merzendorfer H."/>
            <person name="Michalopoulos I."/>
            <person name="Morton D.B."/>
            <person name="Muthukrishnan S."/>
            <person name="Oakeshott J.G."/>
            <person name="Palmer W."/>
            <person name="Park Y."/>
            <person name="Passarelli A.L."/>
            <person name="Rozas J."/>
            <person name="Schwartz L.M."/>
            <person name="Smith W."/>
            <person name="Southgate A."/>
            <person name="Vilcinskas A."/>
            <person name="Vogt R."/>
            <person name="Wang P."/>
            <person name="Werren J."/>
            <person name="Yu X.Q."/>
            <person name="Zhou J.J."/>
            <person name="Brown S.J."/>
            <person name="Scherer S.E."/>
            <person name="Richards S."/>
            <person name="Blissard G.W."/>
        </authorList>
    </citation>
    <scope>NUCLEOTIDE SEQUENCE</scope>
</reference>
<name>A0A922CUN9_MANSE</name>
<dbReference type="Proteomes" id="UP000791440">
    <property type="component" value="Unassembled WGS sequence"/>
</dbReference>
<gene>
    <name evidence="1" type="ORF">O3G_MSEX010970</name>
</gene>
<keyword evidence="2" id="KW-1185">Reference proteome</keyword>